<evidence type="ECO:0000256" key="1">
    <source>
        <dbReference type="SAM" id="SignalP"/>
    </source>
</evidence>
<evidence type="ECO:0000313" key="2">
    <source>
        <dbReference type="EMBL" id="MBN7801419.1"/>
    </source>
</evidence>
<evidence type="ECO:0000313" key="3">
    <source>
        <dbReference type="Proteomes" id="UP000664698"/>
    </source>
</evidence>
<protein>
    <submittedName>
        <fullName evidence="2">DUF2141 domain-containing protein</fullName>
    </submittedName>
</protein>
<accession>A0ABS3BUN5</accession>
<dbReference type="EMBL" id="JAFKCW010000002">
    <property type="protein sequence ID" value="MBN7801419.1"/>
    <property type="molecule type" value="Genomic_DNA"/>
</dbReference>
<feature type="signal peptide" evidence="1">
    <location>
        <begin position="1"/>
        <end position="18"/>
    </location>
</feature>
<gene>
    <name evidence="2" type="ORF">J0A67_11145</name>
</gene>
<dbReference type="RefSeq" id="WP_206569409.1">
    <property type="nucleotide sequence ID" value="NZ_JAFKCW010000002.1"/>
</dbReference>
<keyword evidence="1" id="KW-0732">Signal</keyword>
<comment type="caution">
    <text evidence="2">The sequence shown here is derived from an EMBL/GenBank/DDBJ whole genome shotgun (WGS) entry which is preliminary data.</text>
</comment>
<feature type="chain" id="PRO_5045127386" evidence="1">
    <location>
        <begin position="19"/>
        <end position="141"/>
    </location>
</feature>
<dbReference type="Pfam" id="PF09912">
    <property type="entry name" value="DUF2141"/>
    <property type="match status" value="1"/>
</dbReference>
<dbReference type="Proteomes" id="UP000664698">
    <property type="component" value="Unassembled WGS sequence"/>
</dbReference>
<sequence>MLISFLLSILLFSIPKSAEFENVLRVTIQDAESDKGKVLILVFDQEDGFPDQVDKAFRKFAIAPKNGKVELELTDLPPGKYAFTVLHDADNNEVMNTSFLGLPTEKYGFSNNPRIYFSPPSFEKAAISFDTESKSTVINLR</sequence>
<dbReference type="InterPro" id="IPR018673">
    <property type="entry name" value="DUF2141"/>
</dbReference>
<proteinExistence type="predicted"/>
<name>A0ABS3BUN5_9BACT</name>
<reference evidence="2 3" key="1">
    <citation type="submission" date="2021-03" db="EMBL/GenBank/DDBJ databases">
        <title>novel species isolated from a fishpond in China.</title>
        <authorList>
            <person name="Lu H."/>
            <person name="Cai Z."/>
        </authorList>
    </citation>
    <scope>NUCLEOTIDE SEQUENCE [LARGE SCALE GENOMIC DNA]</scope>
    <source>
        <strain evidence="2 3">JCM 31546</strain>
    </source>
</reference>
<keyword evidence="3" id="KW-1185">Reference proteome</keyword>
<organism evidence="2 3">
    <name type="scientific">Algoriphagus aestuariicola</name>
    <dbReference type="NCBI Taxonomy" id="1852016"/>
    <lineage>
        <taxon>Bacteria</taxon>
        <taxon>Pseudomonadati</taxon>
        <taxon>Bacteroidota</taxon>
        <taxon>Cytophagia</taxon>
        <taxon>Cytophagales</taxon>
        <taxon>Cyclobacteriaceae</taxon>
        <taxon>Algoriphagus</taxon>
    </lineage>
</organism>